<proteinExistence type="predicted"/>
<dbReference type="SMART" id="SM00267">
    <property type="entry name" value="GGDEF"/>
    <property type="match status" value="1"/>
</dbReference>
<feature type="region of interest" description="Disordered" evidence="3">
    <location>
        <begin position="1"/>
        <end position="22"/>
    </location>
</feature>
<evidence type="ECO:0000313" key="7">
    <source>
        <dbReference type="Proteomes" id="UP000639010"/>
    </source>
</evidence>
<dbReference type="Pfam" id="PF00990">
    <property type="entry name" value="GGDEF"/>
    <property type="match status" value="1"/>
</dbReference>
<sequence>MLKFRQDGPTVPLRTPGRESHRGAAWTEARFGGGRQASWLSRIGIVRRMALLLLVLVLLPMAAILALIESGIAVDPVSMLVLGLALGLGLLAPVSRAGAFFLVLRDLRALNDFCSQIQKGRYGARFAVGAEGDDEHEMLRLRRNMNWMAHHIESQTKALRVRLDESDLRKRFFEEMSYRDPLTGLYNRRYFDRFLPDALRDPSRGAGVFLALIDCDGFKRVNDTRGHQAGDEVLAALGRIIAQSVREGVDVGFRFGGDEFGVIFRAFEFSACLKACERIRVRFEAANDADCTVSIGLCAWTPARGSSVSELVHHCDSCLYRAKDLGGNQVVTERTEGAATAPCSRF</sequence>
<comment type="caution">
    <text evidence="6">The sequence shown here is derived from an EMBL/GenBank/DDBJ whole genome shotgun (WGS) entry which is preliminary data.</text>
</comment>
<protein>
    <recommendedName>
        <fullName evidence="1">diguanylate cyclase</fullName>
        <ecNumber evidence="1">2.7.7.65</ecNumber>
    </recommendedName>
</protein>
<keyword evidence="4" id="KW-0472">Membrane</keyword>
<dbReference type="EC" id="2.7.7.65" evidence="1"/>
<dbReference type="NCBIfam" id="TIGR00254">
    <property type="entry name" value="GGDEF"/>
    <property type="match status" value="1"/>
</dbReference>
<evidence type="ECO:0000256" key="1">
    <source>
        <dbReference type="ARBA" id="ARBA00012528"/>
    </source>
</evidence>
<dbReference type="CDD" id="cd01949">
    <property type="entry name" value="GGDEF"/>
    <property type="match status" value="1"/>
</dbReference>
<dbReference type="EMBL" id="JADBGG010000035">
    <property type="protein sequence ID" value="MBE1426844.1"/>
    <property type="molecule type" value="Genomic_DNA"/>
</dbReference>
<keyword evidence="4" id="KW-0812">Transmembrane</keyword>
<dbReference type="SUPFAM" id="SSF55073">
    <property type="entry name" value="Nucleotide cyclase"/>
    <property type="match status" value="1"/>
</dbReference>
<dbReference type="InterPro" id="IPR043128">
    <property type="entry name" value="Rev_trsase/Diguanyl_cyclase"/>
</dbReference>
<comment type="catalytic activity">
    <reaction evidence="2">
        <text>2 GTP = 3',3'-c-di-GMP + 2 diphosphate</text>
        <dbReference type="Rhea" id="RHEA:24898"/>
        <dbReference type="ChEBI" id="CHEBI:33019"/>
        <dbReference type="ChEBI" id="CHEBI:37565"/>
        <dbReference type="ChEBI" id="CHEBI:58805"/>
        <dbReference type="EC" id="2.7.7.65"/>
    </reaction>
</comment>
<reference evidence="6 7" key="1">
    <citation type="submission" date="2020-10" db="EMBL/GenBank/DDBJ databases">
        <title>Genomic Encyclopedia of Type Strains, Phase IV (KMG-IV): sequencing the most valuable type-strain genomes for metagenomic binning, comparative biology and taxonomic classification.</title>
        <authorList>
            <person name="Goeker M."/>
        </authorList>
    </citation>
    <scope>NUCLEOTIDE SEQUENCE [LARGE SCALE GENOMIC DNA]</scope>
    <source>
        <strain evidence="6 7">DSM 4194</strain>
    </source>
</reference>
<keyword evidence="4" id="KW-1133">Transmembrane helix</keyword>
<keyword evidence="7" id="KW-1185">Reference proteome</keyword>
<dbReference type="RefSeq" id="WP_192624713.1">
    <property type="nucleotide sequence ID" value="NZ_JADBGG010000035.1"/>
</dbReference>
<evidence type="ECO:0000313" key="6">
    <source>
        <dbReference type="EMBL" id="MBE1426844.1"/>
    </source>
</evidence>
<feature type="transmembrane region" description="Helical" evidence="4">
    <location>
        <begin position="80"/>
        <end position="104"/>
    </location>
</feature>
<dbReference type="InterPro" id="IPR029787">
    <property type="entry name" value="Nucleotide_cyclase"/>
</dbReference>
<dbReference type="Gene3D" id="3.30.70.270">
    <property type="match status" value="1"/>
</dbReference>
<dbReference type="PANTHER" id="PTHR45138:SF9">
    <property type="entry name" value="DIGUANYLATE CYCLASE DGCM-RELATED"/>
    <property type="match status" value="1"/>
</dbReference>
<feature type="domain" description="GGDEF" evidence="5">
    <location>
        <begin position="206"/>
        <end position="335"/>
    </location>
</feature>
<dbReference type="InterPro" id="IPR050469">
    <property type="entry name" value="Diguanylate_Cyclase"/>
</dbReference>
<evidence type="ECO:0000256" key="3">
    <source>
        <dbReference type="SAM" id="MobiDB-lite"/>
    </source>
</evidence>
<accession>A0ABR9H806</accession>
<evidence type="ECO:0000256" key="2">
    <source>
        <dbReference type="ARBA" id="ARBA00034247"/>
    </source>
</evidence>
<gene>
    <name evidence="6" type="ORF">H4684_003520</name>
</gene>
<dbReference type="PANTHER" id="PTHR45138">
    <property type="entry name" value="REGULATORY COMPONENTS OF SENSORY TRANSDUCTION SYSTEM"/>
    <property type="match status" value="1"/>
</dbReference>
<evidence type="ECO:0000256" key="4">
    <source>
        <dbReference type="SAM" id="Phobius"/>
    </source>
</evidence>
<dbReference type="InterPro" id="IPR000160">
    <property type="entry name" value="GGDEF_dom"/>
</dbReference>
<dbReference type="PROSITE" id="PS50887">
    <property type="entry name" value="GGDEF"/>
    <property type="match status" value="1"/>
</dbReference>
<evidence type="ECO:0000259" key="5">
    <source>
        <dbReference type="PROSITE" id="PS50887"/>
    </source>
</evidence>
<dbReference type="Proteomes" id="UP000639010">
    <property type="component" value="Unassembled WGS sequence"/>
</dbReference>
<organism evidence="6 7">
    <name type="scientific">Desulfomicrobium macestii</name>
    <dbReference type="NCBI Taxonomy" id="90731"/>
    <lineage>
        <taxon>Bacteria</taxon>
        <taxon>Pseudomonadati</taxon>
        <taxon>Thermodesulfobacteriota</taxon>
        <taxon>Desulfovibrionia</taxon>
        <taxon>Desulfovibrionales</taxon>
        <taxon>Desulfomicrobiaceae</taxon>
        <taxon>Desulfomicrobium</taxon>
    </lineage>
</organism>
<feature type="transmembrane region" description="Helical" evidence="4">
    <location>
        <begin position="49"/>
        <end position="68"/>
    </location>
</feature>
<name>A0ABR9H806_9BACT</name>